<feature type="active site" description="Proton acceptor" evidence="3">
    <location>
        <position position="614"/>
    </location>
</feature>
<dbReference type="PANTHER" id="PTHR11552">
    <property type="entry name" value="GLUCOSE-METHANOL-CHOLINE GMC OXIDOREDUCTASE"/>
    <property type="match status" value="1"/>
</dbReference>
<evidence type="ECO:0000256" key="1">
    <source>
        <dbReference type="ARBA" id="ARBA00010790"/>
    </source>
</evidence>
<feature type="active site" description="Proton donor" evidence="3">
    <location>
        <position position="570"/>
    </location>
</feature>
<feature type="binding site" evidence="4">
    <location>
        <begin position="156"/>
        <end position="159"/>
    </location>
    <ligand>
        <name>FAD</name>
        <dbReference type="ChEBI" id="CHEBI:57692"/>
    </ligand>
</feature>
<dbReference type="GO" id="GO:0016614">
    <property type="term" value="F:oxidoreductase activity, acting on CH-OH group of donors"/>
    <property type="evidence" value="ECO:0007669"/>
    <property type="project" value="InterPro"/>
</dbReference>
<dbReference type="PROSITE" id="PS00623">
    <property type="entry name" value="GMC_OXRED_1"/>
    <property type="match status" value="1"/>
</dbReference>
<dbReference type="GO" id="GO:0050660">
    <property type="term" value="F:flavin adenine dinucleotide binding"/>
    <property type="evidence" value="ECO:0007669"/>
    <property type="project" value="InterPro"/>
</dbReference>
<feature type="domain" description="Glucose-methanol-choline oxidoreductase N-terminal" evidence="6">
    <location>
        <begin position="146"/>
        <end position="169"/>
    </location>
</feature>
<evidence type="ECO:0000259" key="7">
    <source>
        <dbReference type="PROSITE" id="PS00624"/>
    </source>
</evidence>
<dbReference type="SUPFAM" id="SSF51905">
    <property type="entry name" value="FAD/NAD(P)-binding domain"/>
    <property type="match status" value="1"/>
</dbReference>
<dbReference type="PROSITE" id="PS00624">
    <property type="entry name" value="GMC_OXRED_2"/>
    <property type="match status" value="1"/>
</dbReference>
<dbReference type="PIRSF" id="PIRSF000137">
    <property type="entry name" value="Alcohol_oxidase"/>
    <property type="match status" value="1"/>
</dbReference>
<reference evidence="8 9" key="1">
    <citation type="submission" date="2018-10" db="EMBL/GenBank/DDBJ databases">
        <title>Fifty Aureobasidium pullulans genomes reveal a recombining polyextremotolerant generalist.</title>
        <authorList>
            <person name="Gostincar C."/>
            <person name="Turk M."/>
            <person name="Zajc J."/>
            <person name="Gunde-Cimerman N."/>
        </authorList>
    </citation>
    <scope>NUCLEOTIDE SEQUENCE [LARGE SCALE GENOMIC DNA]</scope>
    <source>
        <strain evidence="8 9">EXF-11900</strain>
    </source>
</reference>
<keyword evidence="4 5" id="KW-0274">FAD</keyword>
<dbReference type="Gene3D" id="3.30.560.10">
    <property type="entry name" value="Glucose Oxidase, domain 3"/>
    <property type="match status" value="1"/>
</dbReference>
<dbReference type="Proteomes" id="UP000304951">
    <property type="component" value="Unassembled WGS sequence"/>
</dbReference>
<comment type="caution">
    <text evidence="8">The sequence shown here is derived from an EMBL/GenBank/DDBJ whole genome shotgun (WGS) entry which is preliminary data.</text>
</comment>
<evidence type="ECO:0000256" key="5">
    <source>
        <dbReference type="RuleBase" id="RU003968"/>
    </source>
</evidence>
<accession>A0A4S8SZS6</accession>
<evidence type="ECO:0000259" key="6">
    <source>
        <dbReference type="PROSITE" id="PS00623"/>
    </source>
</evidence>
<dbReference type="InterPro" id="IPR007867">
    <property type="entry name" value="GMC_OxRtase_C"/>
</dbReference>
<dbReference type="PANTHER" id="PTHR11552:SF138">
    <property type="entry name" value="DEHYDROGENASE PKFF-RELATED"/>
    <property type="match status" value="1"/>
</dbReference>
<dbReference type="SUPFAM" id="SSF54373">
    <property type="entry name" value="FAD-linked reductases, C-terminal domain"/>
    <property type="match status" value="1"/>
</dbReference>
<dbReference type="Gene3D" id="3.50.50.60">
    <property type="entry name" value="FAD/NAD(P)-binding domain"/>
    <property type="match status" value="1"/>
</dbReference>
<dbReference type="InterPro" id="IPR000172">
    <property type="entry name" value="GMC_OxRdtase_N"/>
</dbReference>
<organism evidence="8 9">
    <name type="scientific">Aureobasidium pullulans</name>
    <name type="common">Black yeast</name>
    <name type="synonym">Pullularia pullulans</name>
    <dbReference type="NCBI Taxonomy" id="5580"/>
    <lineage>
        <taxon>Eukaryota</taxon>
        <taxon>Fungi</taxon>
        <taxon>Dikarya</taxon>
        <taxon>Ascomycota</taxon>
        <taxon>Pezizomycotina</taxon>
        <taxon>Dothideomycetes</taxon>
        <taxon>Dothideomycetidae</taxon>
        <taxon>Dothideales</taxon>
        <taxon>Saccotheciaceae</taxon>
        <taxon>Aureobasidium</taxon>
    </lineage>
</organism>
<dbReference type="Pfam" id="PF00732">
    <property type="entry name" value="GMC_oxred_N"/>
    <property type="match status" value="1"/>
</dbReference>
<keyword evidence="2" id="KW-0325">Glycoprotein</keyword>
<dbReference type="Pfam" id="PF05199">
    <property type="entry name" value="GMC_oxred_C"/>
    <property type="match status" value="1"/>
</dbReference>
<protein>
    <submittedName>
        <fullName evidence="8">Alcohol oxidase</fullName>
    </submittedName>
</protein>
<dbReference type="AlphaFoldDB" id="A0A4S8SZS6"/>
<feature type="binding site" evidence="4">
    <location>
        <begin position="569"/>
        <end position="570"/>
    </location>
    <ligand>
        <name>FAD</name>
        <dbReference type="ChEBI" id="CHEBI:57692"/>
    </ligand>
</feature>
<evidence type="ECO:0000256" key="2">
    <source>
        <dbReference type="ARBA" id="ARBA00023180"/>
    </source>
</evidence>
<gene>
    <name evidence="8" type="ORF">D6D28_00842</name>
</gene>
<dbReference type="InterPro" id="IPR012132">
    <property type="entry name" value="GMC_OxRdtase"/>
</dbReference>
<name>A0A4S8SZS6_AURPU</name>
<dbReference type="GO" id="GO:0044550">
    <property type="term" value="P:secondary metabolite biosynthetic process"/>
    <property type="evidence" value="ECO:0007669"/>
    <property type="project" value="TreeGrafter"/>
</dbReference>
<feature type="domain" description="Glucose-methanol-choline oxidoreductase N-terminal" evidence="7">
    <location>
        <begin position="340"/>
        <end position="354"/>
    </location>
</feature>
<evidence type="ECO:0000313" key="8">
    <source>
        <dbReference type="EMBL" id="THV76796.1"/>
    </source>
</evidence>
<proteinExistence type="inferred from homology"/>
<comment type="similarity">
    <text evidence="1 5">Belongs to the GMC oxidoreductase family.</text>
</comment>
<evidence type="ECO:0000256" key="4">
    <source>
        <dbReference type="PIRSR" id="PIRSR000137-2"/>
    </source>
</evidence>
<sequence>MNRGKALGFTPSPGVYLDLSTVSVVIGVRSGLADSASTYYGTPFDIGNGDSFGIPGNASFDYVVVGGGAAGLAVAMRLAEDNTHTVAVVEAGGFYQLEAGNKSVTPAYNSEFASINNPLSDPLIDWGFVTTPQPGANNRTLHYARGKTLGGSSALNANVYNRGTVASYQEWADLVGDDSYTFDQWLPYFAKGVNYTVPNGIRAANATVPQPSSDALDFSPTGGPLRVSHSNFALPFSSWAQKAFQYLGFANITTFSNGQLLGSQYAPQALNPISNERETSATSYLDAALNSNRTNLKVYTHSLALQVLFSENKTATGVLVRSGRLDYVLTARKEVVLSAGAFQSPQLLMVSGIGPAAQLQQHNISVVADRPGVGQNMWDHVDMEVTYKVDVVGFNTLKNETYNQEQLDGFHTVPAVSMYGSYGADYIGWEKLPANYRANMTSTARDQLATFPSDWPEIEYEVASIYESTDPEDFHGYGTFVVIPVSPLSRGSVSLQSNSMLDPPIIDPQWLTNPADVELAIQALKRAREILASPALAPIRLGGEVAPGESVVTDAQILEYIRNTFFMNWHAAATCKMGRTNDTMAVVDSKARVIGVQNLRVVDASAFALLPPGHPISTVYGLAEKISADIVANR</sequence>
<evidence type="ECO:0000313" key="9">
    <source>
        <dbReference type="Proteomes" id="UP000304951"/>
    </source>
</evidence>
<evidence type="ECO:0000256" key="3">
    <source>
        <dbReference type="PIRSR" id="PIRSR000137-1"/>
    </source>
</evidence>
<keyword evidence="5" id="KW-0285">Flavoprotein</keyword>
<comment type="cofactor">
    <cofactor evidence="4">
        <name>FAD</name>
        <dbReference type="ChEBI" id="CHEBI:57692"/>
    </cofactor>
</comment>
<dbReference type="EMBL" id="QZAF01000014">
    <property type="protein sequence ID" value="THV76796.1"/>
    <property type="molecule type" value="Genomic_DNA"/>
</dbReference>
<dbReference type="InterPro" id="IPR036188">
    <property type="entry name" value="FAD/NAD-bd_sf"/>
</dbReference>